<feature type="compositionally biased region" description="Low complexity" evidence="1">
    <location>
        <begin position="93"/>
        <end position="102"/>
    </location>
</feature>
<dbReference type="Proteomes" id="UP000030744">
    <property type="component" value="Unassembled WGS sequence"/>
</dbReference>
<feature type="compositionally biased region" description="Low complexity" evidence="1">
    <location>
        <begin position="59"/>
        <end position="69"/>
    </location>
</feature>
<name>U6JXC5_9EIME</name>
<evidence type="ECO:0000313" key="3">
    <source>
        <dbReference type="Proteomes" id="UP000030744"/>
    </source>
</evidence>
<proteinExistence type="predicted"/>
<accession>U6JXC5</accession>
<gene>
    <name evidence="2" type="ORF">EMH_0003770</name>
</gene>
<protein>
    <submittedName>
        <fullName evidence="2">Uncharacterized protein</fullName>
    </submittedName>
</protein>
<reference evidence="2" key="1">
    <citation type="submission" date="2013-10" db="EMBL/GenBank/DDBJ databases">
        <title>Genomic analysis of the causative agents of coccidiosis in chickens.</title>
        <authorList>
            <person name="Reid A.J."/>
            <person name="Blake D."/>
            <person name="Billington K."/>
            <person name="Browne H."/>
            <person name="Dunn M."/>
            <person name="Hung S."/>
            <person name="Kawahara F."/>
            <person name="Miranda-Saavedra D."/>
            <person name="Mourier T."/>
            <person name="Nagra H."/>
            <person name="Otto T.D."/>
            <person name="Rawlings N."/>
            <person name="Sanchez A."/>
            <person name="Sanders M."/>
            <person name="Subramaniam C."/>
            <person name="Tay Y."/>
            <person name="Dear P."/>
            <person name="Doerig C."/>
            <person name="Gruber A."/>
            <person name="Parkinson J."/>
            <person name="Shirley M."/>
            <person name="Wan K.L."/>
            <person name="Berriman M."/>
            <person name="Tomley F."/>
            <person name="Pain A."/>
        </authorList>
    </citation>
    <scope>NUCLEOTIDE SEQUENCE [LARGE SCALE GENOMIC DNA]</scope>
    <source>
        <strain evidence="2">Houghton</strain>
    </source>
</reference>
<sequence>MYSLSSDFSLFGLLLCGCFWVYVHQRLSPTLPYFFLPAAAWKEHSRKIQLYKQQQQQQKQLQQQQQKQQQTERNGERTSAEPNPKQQELQEGAAAAATATAE</sequence>
<keyword evidence="3" id="KW-1185">Reference proteome</keyword>
<feature type="region of interest" description="Disordered" evidence="1">
    <location>
        <begin position="59"/>
        <end position="102"/>
    </location>
</feature>
<evidence type="ECO:0000313" key="2">
    <source>
        <dbReference type="EMBL" id="CDJ29386.1"/>
    </source>
</evidence>
<dbReference type="GeneID" id="25375422"/>
<evidence type="ECO:0000256" key="1">
    <source>
        <dbReference type="SAM" id="MobiDB-lite"/>
    </source>
</evidence>
<feature type="compositionally biased region" description="Polar residues" evidence="1">
    <location>
        <begin position="80"/>
        <end position="89"/>
    </location>
</feature>
<dbReference type="RefSeq" id="XP_013351955.1">
    <property type="nucleotide sequence ID" value="XM_013496501.1"/>
</dbReference>
<dbReference type="VEuPathDB" id="ToxoDB:EMH_0003770"/>
<reference evidence="2" key="2">
    <citation type="submission" date="2013-10" db="EMBL/GenBank/DDBJ databases">
        <authorList>
            <person name="Aslett M."/>
        </authorList>
    </citation>
    <scope>NUCLEOTIDE SEQUENCE [LARGE SCALE GENOMIC DNA]</scope>
    <source>
        <strain evidence="2">Houghton</strain>
    </source>
</reference>
<feature type="non-terminal residue" evidence="2">
    <location>
        <position position="102"/>
    </location>
</feature>
<dbReference type="AlphaFoldDB" id="U6JXC5"/>
<dbReference type="EMBL" id="HG681886">
    <property type="protein sequence ID" value="CDJ29386.1"/>
    <property type="molecule type" value="Genomic_DNA"/>
</dbReference>
<organism evidence="2 3">
    <name type="scientific">Eimeria mitis</name>
    <dbReference type="NCBI Taxonomy" id="44415"/>
    <lineage>
        <taxon>Eukaryota</taxon>
        <taxon>Sar</taxon>
        <taxon>Alveolata</taxon>
        <taxon>Apicomplexa</taxon>
        <taxon>Conoidasida</taxon>
        <taxon>Coccidia</taxon>
        <taxon>Eucoccidiorida</taxon>
        <taxon>Eimeriorina</taxon>
        <taxon>Eimeriidae</taxon>
        <taxon>Eimeria</taxon>
    </lineage>
</organism>